<evidence type="ECO:0000256" key="10">
    <source>
        <dbReference type="SAM" id="MobiDB-lite"/>
    </source>
</evidence>
<evidence type="ECO:0000313" key="13">
    <source>
        <dbReference type="Proteomes" id="UP000693738"/>
    </source>
</evidence>
<keyword evidence="6" id="KW-0862">Zinc</keyword>
<comment type="similarity">
    <text evidence="2">Belongs to the NFX1 family.</text>
</comment>
<accession>A0A8J2IIS6</accession>
<dbReference type="PANTHER" id="PTHR12360">
    <property type="entry name" value="NUCLEAR TRANSCRIPTION FACTOR, X-BOX BINDING 1 NFX1"/>
    <property type="match status" value="1"/>
</dbReference>
<keyword evidence="9" id="KW-0539">Nucleus</keyword>
<dbReference type="PROSITE" id="PS51061">
    <property type="entry name" value="R3H"/>
    <property type="match status" value="1"/>
</dbReference>
<dbReference type="SMART" id="SM00393">
    <property type="entry name" value="R3H"/>
    <property type="match status" value="1"/>
</dbReference>
<evidence type="ECO:0000256" key="8">
    <source>
        <dbReference type="ARBA" id="ARBA00023163"/>
    </source>
</evidence>
<feature type="compositionally biased region" description="Polar residues" evidence="10">
    <location>
        <begin position="7"/>
        <end position="24"/>
    </location>
</feature>
<feature type="domain" description="R3H" evidence="11">
    <location>
        <begin position="863"/>
        <end position="926"/>
    </location>
</feature>
<evidence type="ECO:0000256" key="3">
    <source>
        <dbReference type="ARBA" id="ARBA00022723"/>
    </source>
</evidence>
<evidence type="ECO:0000256" key="5">
    <source>
        <dbReference type="ARBA" id="ARBA00022771"/>
    </source>
</evidence>
<feature type="compositionally biased region" description="Low complexity" evidence="10">
    <location>
        <begin position="72"/>
        <end position="99"/>
    </location>
</feature>
<feature type="region of interest" description="Disordered" evidence="10">
    <location>
        <begin position="1"/>
        <end position="210"/>
    </location>
</feature>
<evidence type="ECO:0000256" key="4">
    <source>
        <dbReference type="ARBA" id="ARBA00022737"/>
    </source>
</evidence>
<proteinExistence type="inferred from homology"/>
<feature type="compositionally biased region" description="Basic and acidic residues" evidence="10">
    <location>
        <begin position="195"/>
        <end position="204"/>
    </location>
</feature>
<sequence>MAEQEPSRASSQVQSQTQNRPQNEGQGPASGSRGGSRGGRRRGRGGRNRGQRQDGSAQEPGGRGNAPQTDSADAAVATAPTTAPTGPAASNAPESSGNSRNRRNRRGNRGGARGSVEQGRGVFTMGPRRQFGGRLTTNEQPSDAAAEDASLRANAPEFVPGQSVPQRRNGQQSSGAGESQAAAQPRSRGNRTRNRKQDRPRQEVPKSTASELWQRIQEDIANWNYECRICTEEVTRKTEVWSCGTCWTVVHLECAHQWWDTSMKINEESGDKSWRCPGCNSTLTDEPGDSSCWCGKETHPSRNSILPPHSCGQTCSKPRPTCSHPCTLQCHPGPCPPCNVLSPPEPCYCGKNSQRKNCRDTDYYNGWSCREICGDLLPCSQHECSQICHPGVCGTCEVTVKAKCYCGRVEKEMQCYKQDDLCDSYDDASESWFEGSFACENTCERTYDCSIHRCQLPCHPQDELPAHCPFSPDVVTDCPCGKTPLKELMDHPRQSCDDLIPHCERKCEKKLDCGHLCQYLCHTGDCNPCTQVMEVDCRCGRVTSETMCHGAEVQHPLCFKTCQANRNCGRHRCGEHCCPGEKKALQRIAQQKKQRLGPDALPVEAEHICVETCGRPLKCGSHRCEQLCHRGACQSCPEAIWEEIPCGCGATVLHPPQPCGTRQPSCTNKCRRQPSCGHPPVDHQCHPDDVDCPPCVYLVEKTCLCTKTTFHNKPCHLQQVHCSKVCGQKLSCGLHTCKKLCHRSGECGDAQDGCEQLCGKPKPLCGHPCQSVCHGQTACNESTACQVKMTVKCPCGNYKKEFKCLASTSNPTPNRPELRCDEECERLDRNRRLAAALNIDPASHTNDHIPFSDDTLKLYKQFPKWGDEQESQFRVFAANKDEVRLRYEPMKNTSRQFLHLLAIDFGFESKSEDHDIHRSVVVWKADKFVSAPPKTLSQSVKIRAAQAAEAAAVAAIRPPSPPVLETEPFNALVLTEPRFGLTNDEVNAALAPDLSSLQGFSFKVDFLNDEVLIKATVAYSAFLTPAPLEKGLEILKPRIEQTIRREKLAENVLLCHSDVNGAITRREVPRRAGAGGWSAVAGRAASKPGSSSAAEEEAKPGRRLLLGLKKKKPQPEAGKVWAALDGDVEC</sequence>
<dbReference type="GO" id="GO:0000122">
    <property type="term" value="P:negative regulation of transcription by RNA polymerase II"/>
    <property type="evidence" value="ECO:0007669"/>
    <property type="project" value="TreeGrafter"/>
</dbReference>
<dbReference type="GO" id="GO:0005634">
    <property type="term" value="C:nucleus"/>
    <property type="evidence" value="ECO:0007669"/>
    <property type="project" value="UniProtKB-SubCell"/>
</dbReference>
<dbReference type="InterPro" id="IPR034078">
    <property type="entry name" value="NFX1_fam"/>
</dbReference>
<dbReference type="EMBL" id="CAJSTJ010000011">
    <property type="protein sequence ID" value="CAG7554479.1"/>
    <property type="molecule type" value="Genomic_DNA"/>
</dbReference>
<dbReference type="Pfam" id="PF01424">
    <property type="entry name" value="R3H"/>
    <property type="match status" value="1"/>
</dbReference>
<dbReference type="AlphaFoldDB" id="A0A8J2IIS6"/>
<keyword evidence="7" id="KW-0805">Transcription regulation</keyword>
<name>A0A8J2IIS6_FUSEQ</name>
<feature type="region of interest" description="Disordered" evidence="10">
    <location>
        <begin position="1081"/>
        <end position="1101"/>
    </location>
</feature>
<dbReference type="GO" id="GO:0008270">
    <property type="term" value="F:zinc ion binding"/>
    <property type="evidence" value="ECO:0007669"/>
    <property type="project" value="UniProtKB-KW"/>
</dbReference>
<protein>
    <recommendedName>
        <fullName evidence="11">R3H domain-containing protein</fullName>
    </recommendedName>
</protein>
<dbReference type="SMART" id="SM00438">
    <property type="entry name" value="ZnF_NFX"/>
    <property type="match status" value="9"/>
</dbReference>
<organism evidence="12 13">
    <name type="scientific">Fusarium equiseti</name>
    <name type="common">Fusarium scirpi</name>
    <dbReference type="NCBI Taxonomy" id="61235"/>
    <lineage>
        <taxon>Eukaryota</taxon>
        <taxon>Fungi</taxon>
        <taxon>Dikarya</taxon>
        <taxon>Ascomycota</taxon>
        <taxon>Pezizomycotina</taxon>
        <taxon>Sordariomycetes</taxon>
        <taxon>Hypocreomycetidae</taxon>
        <taxon>Hypocreales</taxon>
        <taxon>Nectriaceae</taxon>
        <taxon>Fusarium</taxon>
        <taxon>Fusarium incarnatum-equiseti species complex</taxon>
    </lineage>
</organism>
<evidence type="ECO:0000256" key="9">
    <source>
        <dbReference type="ARBA" id="ARBA00023242"/>
    </source>
</evidence>
<dbReference type="Pfam" id="PF01422">
    <property type="entry name" value="zf-NF-X1"/>
    <property type="match status" value="8"/>
</dbReference>
<dbReference type="PANTHER" id="PTHR12360:SF12">
    <property type="entry name" value="TRANSCRIPTIONAL REPRESSOR NF-X1"/>
    <property type="match status" value="1"/>
</dbReference>
<evidence type="ECO:0000313" key="12">
    <source>
        <dbReference type="EMBL" id="CAG7554479.1"/>
    </source>
</evidence>
<comment type="caution">
    <text evidence="12">The sequence shown here is derived from an EMBL/GenBank/DDBJ whole genome shotgun (WGS) entry which is preliminary data.</text>
</comment>
<reference evidence="12" key="1">
    <citation type="submission" date="2021-05" db="EMBL/GenBank/DDBJ databases">
        <authorList>
            <person name="Khan N."/>
        </authorList>
    </citation>
    <scope>NUCLEOTIDE SEQUENCE</scope>
</reference>
<evidence type="ECO:0000256" key="1">
    <source>
        <dbReference type="ARBA" id="ARBA00004123"/>
    </source>
</evidence>
<evidence type="ECO:0000259" key="11">
    <source>
        <dbReference type="PROSITE" id="PS51061"/>
    </source>
</evidence>
<dbReference type="GO" id="GO:0000981">
    <property type="term" value="F:DNA-binding transcription factor activity, RNA polymerase II-specific"/>
    <property type="evidence" value="ECO:0007669"/>
    <property type="project" value="TreeGrafter"/>
</dbReference>
<dbReference type="GO" id="GO:0000977">
    <property type="term" value="F:RNA polymerase II transcription regulatory region sequence-specific DNA binding"/>
    <property type="evidence" value="ECO:0007669"/>
    <property type="project" value="TreeGrafter"/>
</dbReference>
<keyword evidence="5" id="KW-0863">Zinc-finger</keyword>
<keyword evidence="4" id="KW-0677">Repeat</keyword>
<gene>
    <name evidence="12" type="ORF">FEQUK3_LOCUS187</name>
</gene>
<dbReference type="InterPro" id="IPR000967">
    <property type="entry name" value="Znf_NFX1"/>
</dbReference>
<keyword evidence="3" id="KW-0479">Metal-binding</keyword>
<evidence type="ECO:0000256" key="2">
    <source>
        <dbReference type="ARBA" id="ARBA00007269"/>
    </source>
</evidence>
<feature type="compositionally biased region" description="Low complexity" evidence="10">
    <location>
        <begin position="170"/>
        <end position="184"/>
    </location>
</feature>
<dbReference type="Proteomes" id="UP000693738">
    <property type="component" value="Unassembled WGS sequence"/>
</dbReference>
<keyword evidence="8" id="KW-0804">Transcription</keyword>
<evidence type="ECO:0000256" key="7">
    <source>
        <dbReference type="ARBA" id="ARBA00023015"/>
    </source>
</evidence>
<feature type="compositionally biased region" description="Basic residues" evidence="10">
    <location>
        <begin position="38"/>
        <end position="50"/>
    </location>
</feature>
<dbReference type="InterPro" id="IPR001374">
    <property type="entry name" value="R3H_dom"/>
</dbReference>
<dbReference type="CDD" id="cd06008">
    <property type="entry name" value="NF-X1-zinc-finger"/>
    <property type="match status" value="4"/>
</dbReference>
<comment type="subcellular location">
    <subcellularLocation>
        <location evidence="1">Nucleus</location>
    </subcellularLocation>
</comment>
<evidence type="ECO:0000256" key="6">
    <source>
        <dbReference type="ARBA" id="ARBA00022833"/>
    </source>
</evidence>